<proteinExistence type="predicted"/>
<protein>
    <submittedName>
        <fullName evidence="3">Glycosyltransferase</fullName>
    </submittedName>
</protein>
<dbReference type="GO" id="GO:0016758">
    <property type="term" value="F:hexosyltransferase activity"/>
    <property type="evidence" value="ECO:0007669"/>
    <property type="project" value="TreeGrafter"/>
</dbReference>
<dbReference type="KEGG" id="ppsc:EHS13_00455"/>
<dbReference type="PANTHER" id="PTHR34136:SF1">
    <property type="entry name" value="UDP-N-ACETYL-D-MANNOSAMINURONIC ACID TRANSFERASE"/>
    <property type="match status" value="1"/>
</dbReference>
<evidence type="ECO:0000313" key="3">
    <source>
        <dbReference type="EMBL" id="QGQ99900.1"/>
    </source>
</evidence>
<organism evidence="3 4">
    <name type="scientific">Paenibacillus psychroresistens</name>
    <dbReference type="NCBI Taxonomy" id="1778678"/>
    <lineage>
        <taxon>Bacteria</taxon>
        <taxon>Bacillati</taxon>
        <taxon>Bacillota</taxon>
        <taxon>Bacilli</taxon>
        <taxon>Bacillales</taxon>
        <taxon>Paenibacillaceae</taxon>
        <taxon>Paenibacillus</taxon>
    </lineage>
</organism>
<dbReference type="InterPro" id="IPR004629">
    <property type="entry name" value="WecG_TagA_CpsF"/>
</dbReference>
<accession>A0A6B8RTP7</accession>
<dbReference type="RefSeq" id="WP_155705168.1">
    <property type="nucleotide sequence ID" value="NZ_CP034235.1"/>
</dbReference>
<dbReference type="Proteomes" id="UP000426246">
    <property type="component" value="Chromosome"/>
</dbReference>
<evidence type="ECO:0000256" key="2">
    <source>
        <dbReference type="ARBA" id="ARBA00022679"/>
    </source>
</evidence>
<keyword evidence="2 3" id="KW-0808">Transferase</keyword>
<dbReference type="Pfam" id="PF03808">
    <property type="entry name" value="Glyco_tran_WecG"/>
    <property type="match status" value="1"/>
</dbReference>
<keyword evidence="1" id="KW-0328">Glycosyltransferase</keyword>
<dbReference type="OrthoDB" id="9771846at2"/>
<evidence type="ECO:0000313" key="4">
    <source>
        <dbReference type="Proteomes" id="UP000426246"/>
    </source>
</evidence>
<evidence type="ECO:0000256" key="1">
    <source>
        <dbReference type="ARBA" id="ARBA00022676"/>
    </source>
</evidence>
<dbReference type="PANTHER" id="PTHR34136">
    <property type="match status" value="1"/>
</dbReference>
<reference evidence="4" key="1">
    <citation type="submission" date="2018-11" db="EMBL/GenBank/DDBJ databases">
        <title>Complete genome sequence of Paenibacillus sp. ML311-T8.</title>
        <authorList>
            <person name="Nam Y.-D."/>
            <person name="Kang J."/>
            <person name="Chung W.-H."/>
            <person name="Park Y.S."/>
        </authorList>
    </citation>
    <scope>NUCLEOTIDE SEQUENCE [LARGE SCALE GENOMIC DNA]</scope>
    <source>
        <strain evidence="4">ML311-T8</strain>
    </source>
</reference>
<dbReference type="AlphaFoldDB" id="A0A6B8RTP7"/>
<name>A0A6B8RTP7_9BACL</name>
<dbReference type="CDD" id="cd06533">
    <property type="entry name" value="Glyco_transf_WecG_TagA"/>
    <property type="match status" value="1"/>
</dbReference>
<gene>
    <name evidence="3" type="ORF">EHS13_00455</name>
</gene>
<sequence length="229" mass="26191">MQQTVEGLIQAIESRQITQVITANPIMIMTALEQPKYMAMMQRAELIVPDGAGLVWALSYVGKPVAGKVAGIDLMHELFALAEVKGWRIFLLGTSPEIIQVTAGKLRERYPKLQLVGVRDGYFQENEDETIINQIREAAPDILLVGRSADKQEPWIDRYKEQLGVPIIMGIGGSFDVLSGKLKRAPKLFIRLRLEWFYRLMQEPWRYKRMLLLPKFVVKVIRDKGKLRL</sequence>
<keyword evidence="4" id="KW-1185">Reference proteome</keyword>
<dbReference type="EMBL" id="CP034235">
    <property type="protein sequence ID" value="QGQ99900.1"/>
    <property type="molecule type" value="Genomic_DNA"/>
</dbReference>
<dbReference type="NCBIfam" id="TIGR00696">
    <property type="entry name" value="wecG_tagA_cpsF"/>
    <property type="match status" value="1"/>
</dbReference>